<evidence type="ECO:0000259" key="2">
    <source>
        <dbReference type="Pfam" id="PF06985"/>
    </source>
</evidence>
<protein>
    <submittedName>
        <fullName evidence="3">Heterokaryon incompatibility protein-domain-containing protein</fullName>
    </submittedName>
</protein>
<feature type="transmembrane region" description="Helical" evidence="1">
    <location>
        <begin position="601"/>
        <end position="625"/>
    </location>
</feature>
<dbReference type="PANTHER" id="PTHR10622">
    <property type="entry name" value="HET DOMAIN-CONTAINING PROTEIN"/>
    <property type="match status" value="1"/>
</dbReference>
<dbReference type="EMBL" id="JAUEDM010000008">
    <property type="protein sequence ID" value="KAK3313008.1"/>
    <property type="molecule type" value="Genomic_DNA"/>
</dbReference>
<evidence type="ECO:0000313" key="3">
    <source>
        <dbReference type="EMBL" id="KAK3313008.1"/>
    </source>
</evidence>
<feature type="transmembrane region" description="Helical" evidence="1">
    <location>
        <begin position="201"/>
        <end position="218"/>
    </location>
</feature>
<dbReference type="AlphaFoldDB" id="A0AAE0LZ47"/>
<name>A0AAE0LZ47_9PEZI</name>
<keyword evidence="1" id="KW-1133">Transmembrane helix</keyword>
<keyword evidence="1" id="KW-0812">Transmembrane</keyword>
<accession>A0AAE0LZ47</accession>
<feature type="transmembrane region" description="Helical" evidence="1">
    <location>
        <begin position="564"/>
        <end position="589"/>
    </location>
</feature>
<comment type="caution">
    <text evidence="3">The sequence shown here is derived from an EMBL/GenBank/DDBJ whole genome shotgun (WGS) entry which is preliminary data.</text>
</comment>
<reference evidence="3" key="2">
    <citation type="submission" date="2023-06" db="EMBL/GenBank/DDBJ databases">
        <authorList>
            <consortium name="Lawrence Berkeley National Laboratory"/>
            <person name="Haridas S."/>
            <person name="Hensen N."/>
            <person name="Bonometti L."/>
            <person name="Westerberg I."/>
            <person name="Brannstrom I.O."/>
            <person name="Guillou S."/>
            <person name="Cros-Aarteil S."/>
            <person name="Calhoun S."/>
            <person name="Kuo A."/>
            <person name="Mondo S."/>
            <person name="Pangilinan J."/>
            <person name="Riley R."/>
            <person name="Labutti K."/>
            <person name="Andreopoulos B."/>
            <person name="Lipzen A."/>
            <person name="Chen C."/>
            <person name="Yanf M."/>
            <person name="Daum C."/>
            <person name="Ng V."/>
            <person name="Clum A."/>
            <person name="Steindorff A."/>
            <person name="Ohm R."/>
            <person name="Martin F."/>
            <person name="Silar P."/>
            <person name="Natvig D."/>
            <person name="Lalanne C."/>
            <person name="Gautier V."/>
            <person name="Ament-Velasquez S.L."/>
            <person name="Kruys A."/>
            <person name="Hutchinson M.I."/>
            <person name="Powell A.J."/>
            <person name="Barry K."/>
            <person name="Miller A.N."/>
            <person name="Grigoriev I.V."/>
            <person name="Debuchy R."/>
            <person name="Gladieux P."/>
            <person name="Thoren M.H."/>
            <person name="Johannesson H."/>
        </authorList>
    </citation>
    <scope>NUCLEOTIDE SEQUENCE</scope>
    <source>
        <strain evidence="3">CBS 118394</strain>
    </source>
</reference>
<organism evidence="3 4">
    <name type="scientific">Apodospora peruviana</name>
    <dbReference type="NCBI Taxonomy" id="516989"/>
    <lineage>
        <taxon>Eukaryota</taxon>
        <taxon>Fungi</taxon>
        <taxon>Dikarya</taxon>
        <taxon>Ascomycota</taxon>
        <taxon>Pezizomycotina</taxon>
        <taxon>Sordariomycetes</taxon>
        <taxon>Sordariomycetidae</taxon>
        <taxon>Sordariales</taxon>
        <taxon>Lasiosphaeriaceae</taxon>
        <taxon>Apodospora</taxon>
    </lineage>
</organism>
<evidence type="ECO:0000256" key="1">
    <source>
        <dbReference type="SAM" id="Phobius"/>
    </source>
</evidence>
<feature type="domain" description="Heterokaryon incompatibility" evidence="2">
    <location>
        <begin position="22"/>
        <end position="108"/>
    </location>
</feature>
<reference evidence="3" key="1">
    <citation type="journal article" date="2023" name="Mol. Phylogenet. Evol.">
        <title>Genome-scale phylogeny and comparative genomics of the fungal order Sordariales.</title>
        <authorList>
            <person name="Hensen N."/>
            <person name="Bonometti L."/>
            <person name="Westerberg I."/>
            <person name="Brannstrom I.O."/>
            <person name="Guillou S."/>
            <person name="Cros-Aarteil S."/>
            <person name="Calhoun S."/>
            <person name="Haridas S."/>
            <person name="Kuo A."/>
            <person name="Mondo S."/>
            <person name="Pangilinan J."/>
            <person name="Riley R."/>
            <person name="LaButti K."/>
            <person name="Andreopoulos B."/>
            <person name="Lipzen A."/>
            <person name="Chen C."/>
            <person name="Yan M."/>
            <person name="Daum C."/>
            <person name="Ng V."/>
            <person name="Clum A."/>
            <person name="Steindorff A."/>
            <person name="Ohm R.A."/>
            <person name="Martin F."/>
            <person name="Silar P."/>
            <person name="Natvig D.O."/>
            <person name="Lalanne C."/>
            <person name="Gautier V."/>
            <person name="Ament-Velasquez S.L."/>
            <person name="Kruys A."/>
            <person name="Hutchinson M.I."/>
            <person name="Powell A.J."/>
            <person name="Barry K."/>
            <person name="Miller A.N."/>
            <person name="Grigoriev I.V."/>
            <person name="Debuchy R."/>
            <person name="Gladieux P."/>
            <person name="Hiltunen Thoren M."/>
            <person name="Johannesson H."/>
        </authorList>
    </citation>
    <scope>NUCLEOTIDE SEQUENCE</scope>
    <source>
        <strain evidence="3">CBS 118394</strain>
    </source>
</reference>
<evidence type="ECO:0000313" key="4">
    <source>
        <dbReference type="Proteomes" id="UP001283341"/>
    </source>
</evidence>
<dbReference type="Pfam" id="PF06985">
    <property type="entry name" value="HET"/>
    <property type="match status" value="1"/>
</dbReference>
<keyword evidence="4" id="KW-1185">Reference proteome</keyword>
<gene>
    <name evidence="3" type="ORF">B0H66DRAFT_569350</name>
</gene>
<keyword evidence="1" id="KW-0472">Membrane</keyword>
<sequence>MRLINVATLKLEEFLDGSIPPYAILSHTWGVGELSYRDFVDGKHKDKEGYVKIKGACQLTANWYKYNYVWIDTCCIDKSSSAELSEAINSMFQWYRSANVCFAYLSDVQRGDKPTEEKSQFRSSRWFTRGWTLQELLAPERVDFYNASWLYIGSKVSLSSVVREITRIPVEFLRGERLHKASVANRMAWAARRRTTRREDIAYCLLGIFGIHMPLLYGEGDGAFKRLQLEILKENEDESIFAWEMPTDTNFNFASADTRPEFGFLACSPADFAIWEDRVLRKAWPSVEPSEMTNRGLRTRMPLFVDLDGSTWALLNCTSVRGYRGFLGIPLTPVGGSNDFARRQSTDLRRFNPEDERVKRAEYKTIYIKKAGDETVGLPAGMRQNGPWRECGWIYIHLPEEFPMALFDVQPHDAWRKEWQMVDTACLSKLGQSRSWRRIILRFGQPKPCGPFENEVLVVLEAQTWWGAICSPEFLPPPFRLYVIRKCDITLSLESLLTYPSLPSLLDGLPDGDTGDGQLAATLDTMMVLGRRFYVINPTSRNVKVRKFSAGFIQILSEVAVDHPGAACLLLCVILCLPGYIASFGSEILGPGSGRFPSSFLFYFVGFIIFLMWVKVYLAALSIPIPAN</sequence>
<dbReference type="InterPro" id="IPR010730">
    <property type="entry name" value="HET"/>
</dbReference>
<dbReference type="PANTHER" id="PTHR10622:SF10">
    <property type="entry name" value="HET DOMAIN-CONTAINING PROTEIN"/>
    <property type="match status" value="1"/>
</dbReference>
<dbReference type="Proteomes" id="UP001283341">
    <property type="component" value="Unassembled WGS sequence"/>
</dbReference>
<proteinExistence type="predicted"/>